<protein>
    <submittedName>
        <fullName evidence="1">Hypothetical membrane-anchored protein</fullName>
    </submittedName>
</protein>
<dbReference type="EMBL" id="DQ440246">
    <property type="protein sequence ID" value="ABF18279.1"/>
    <property type="molecule type" value="mRNA"/>
</dbReference>
<accession>Q1HR48</accession>
<name>Q1HR48_AEDAE</name>
<reference evidence="1" key="1">
    <citation type="submission" date="2006-03" db="EMBL/GenBank/DDBJ databases">
        <authorList>
            <person name="Ribeiro J.M.C."/>
            <person name="Chandra P.K."/>
            <person name="Calvo E."/>
            <person name="Pham V.M."/>
            <person name="Wikel S.K."/>
        </authorList>
    </citation>
    <scope>NUCLEOTIDE SEQUENCE</scope>
</reference>
<proteinExistence type="evidence at transcript level"/>
<evidence type="ECO:0000313" key="1">
    <source>
        <dbReference type="EMBL" id="ABF18279.1"/>
    </source>
</evidence>
<dbReference type="AlphaFoldDB" id="Q1HR48"/>
<sequence>MLLNRRFFYLRCDTTSIPTLLLRVATSTPDRLLLSWNSSSFRTSYMLRHPSELLLTSILSTSSFDQPAAIQWPVSPTFPIDPVLRCGQSIQPEDSVLRHAAYAANPPPERYML</sequence>
<reference evidence="1" key="2">
    <citation type="journal article" date="2007" name="BMC Genomics">
        <title>An annotated catalogue of salivary gland transcripts in the adult female mosquito, Aedes aegypti.</title>
        <authorList>
            <person name="Ribeiro J.M."/>
            <person name="Arca B."/>
            <person name="Lombardo F."/>
            <person name="Calvo E."/>
            <person name="Phan V.M."/>
            <person name="Chandra P.K."/>
            <person name="Wikel S.K."/>
        </authorList>
    </citation>
    <scope>NUCLEOTIDE SEQUENCE</scope>
</reference>
<organism evidence="1">
    <name type="scientific">Aedes aegypti</name>
    <name type="common">Yellowfever mosquito</name>
    <name type="synonym">Culex aegypti</name>
    <dbReference type="NCBI Taxonomy" id="7159"/>
    <lineage>
        <taxon>Eukaryota</taxon>
        <taxon>Metazoa</taxon>
        <taxon>Ecdysozoa</taxon>
        <taxon>Arthropoda</taxon>
        <taxon>Hexapoda</taxon>
        <taxon>Insecta</taxon>
        <taxon>Pterygota</taxon>
        <taxon>Neoptera</taxon>
        <taxon>Endopterygota</taxon>
        <taxon>Diptera</taxon>
        <taxon>Nematocera</taxon>
        <taxon>Culicoidea</taxon>
        <taxon>Culicidae</taxon>
        <taxon>Culicinae</taxon>
        <taxon>Aedini</taxon>
        <taxon>Aedes</taxon>
        <taxon>Stegomyia</taxon>
    </lineage>
</organism>